<dbReference type="Proteomes" id="UP000039021">
    <property type="component" value="Unassembled WGS sequence"/>
</dbReference>
<organism evidence="1 2">
    <name type="scientific">Mycobacterium tuberculosis</name>
    <dbReference type="NCBI Taxonomy" id="1773"/>
    <lineage>
        <taxon>Bacteria</taxon>
        <taxon>Bacillati</taxon>
        <taxon>Actinomycetota</taxon>
        <taxon>Actinomycetes</taxon>
        <taxon>Mycobacteriales</taxon>
        <taxon>Mycobacteriaceae</taxon>
        <taxon>Mycobacterium</taxon>
        <taxon>Mycobacterium tuberculosis complex</taxon>
    </lineage>
</organism>
<sequence length="39" mass="4118">MILGVASVEASSAMITSTGNSVLWAAKPSRASRMYSSWL</sequence>
<gene>
    <name evidence="1" type="ORF">ERS007739_04383</name>
</gene>
<evidence type="ECO:0000313" key="2">
    <source>
        <dbReference type="Proteomes" id="UP000039021"/>
    </source>
</evidence>
<reference evidence="2" key="1">
    <citation type="submission" date="2015-03" db="EMBL/GenBank/DDBJ databases">
        <authorList>
            <consortium name="Pathogen Informatics"/>
        </authorList>
    </citation>
    <scope>NUCLEOTIDE SEQUENCE [LARGE SCALE GENOMIC DNA]</scope>
    <source>
        <strain evidence="2">N09902308</strain>
    </source>
</reference>
<proteinExistence type="predicted"/>
<dbReference type="AlphaFoldDB" id="A0A916P9G4"/>
<dbReference type="EMBL" id="CSBK01002706">
    <property type="protein sequence ID" value="CPA13022.1"/>
    <property type="molecule type" value="Genomic_DNA"/>
</dbReference>
<protein>
    <submittedName>
        <fullName evidence="1">Uncharacterized protein</fullName>
    </submittedName>
</protein>
<comment type="caution">
    <text evidence="1">The sequence shown here is derived from an EMBL/GenBank/DDBJ whole genome shotgun (WGS) entry which is preliminary data.</text>
</comment>
<evidence type="ECO:0000313" key="1">
    <source>
        <dbReference type="EMBL" id="CPA13022.1"/>
    </source>
</evidence>
<name>A0A916P9G4_MYCTX</name>
<accession>A0A916P9G4</accession>